<accession>A0AAD4KWV4</accession>
<protein>
    <recommendedName>
        <fullName evidence="7">FAD-binding domain-containing protein</fullName>
    </recommendedName>
</protein>
<evidence type="ECO:0000256" key="3">
    <source>
        <dbReference type="ARBA" id="ARBA00023002"/>
    </source>
</evidence>
<evidence type="ECO:0000256" key="4">
    <source>
        <dbReference type="ARBA" id="ARBA00023033"/>
    </source>
</evidence>
<dbReference type="EMBL" id="JAJTJA010000003">
    <property type="protein sequence ID" value="KAH8701949.1"/>
    <property type="molecule type" value="Genomic_DNA"/>
</dbReference>
<keyword evidence="3" id="KW-0560">Oxidoreductase</keyword>
<dbReference type="Gene3D" id="3.50.50.60">
    <property type="entry name" value="FAD/NAD(P)-binding domain"/>
    <property type="match status" value="2"/>
</dbReference>
<proteinExistence type="inferred from homology"/>
<dbReference type="RefSeq" id="XP_046075325.1">
    <property type="nucleotide sequence ID" value="XM_046217947.1"/>
</dbReference>
<comment type="caution">
    <text evidence="5">The sequence shown here is derived from an EMBL/GenBank/DDBJ whole genome shotgun (WGS) entry which is preliminary data.</text>
</comment>
<dbReference type="PRINTS" id="PR00420">
    <property type="entry name" value="RNGMNOXGNASE"/>
</dbReference>
<comment type="similarity">
    <text evidence="2">Belongs to the paxM FAD-dependent monooxygenase family.</text>
</comment>
<gene>
    <name evidence="5" type="ORF">BGW36DRAFT_394719</name>
</gene>
<dbReference type="InterPro" id="IPR050493">
    <property type="entry name" value="FAD-dep_Monooxygenase_BioMet"/>
</dbReference>
<dbReference type="InterPro" id="IPR036188">
    <property type="entry name" value="FAD/NAD-bd_sf"/>
</dbReference>
<dbReference type="GO" id="GO:0004497">
    <property type="term" value="F:monooxygenase activity"/>
    <property type="evidence" value="ECO:0007669"/>
    <property type="project" value="UniProtKB-KW"/>
</dbReference>
<dbReference type="GeneID" id="70248234"/>
<organism evidence="5 6">
    <name type="scientific">Talaromyces proteolyticus</name>
    <dbReference type="NCBI Taxonomy" id="1131652"/>
    <lineage>
        <taxon>Eukaryota</taxon>
        <taxon>Fungi</taxon>
        <taxon>Dikarya</taxon>
        <taxon>Ascomycota</taxon>
        <taxon>Pezizomycotina</taxon>
        <taxon>Eurotiomycetes</taxon>
        <taxon>Eurotiomycetidae</taxon>
        <taxon>Eurotiales</taxon>
        <taxon>Trichocomaceae</taxon>
        <taxon>Talaromyces</taxon>
        <taxon>Talaromyces sect. Bacilispori</taxon>
    </lineage>
</organism>
<dbReference type="PANTHER" id="PTHR13789:SF315">
    <property type="entry name" value="FAD-DEPENDENT MONOOXYGENASE MDPD"/>
    <property type="match status" value="1"/>
</dbReference>
<reference evidence="5" key="1">
    <citation type="submission" date="2021-12" db="EMBL/GenBank/DDBJ databases">
        <title>Convergent genome expansion in fungi linked to evolution of root-endophyte symbiosis.</title>
        <authorList>
            <consortium name="DOE Joint Genome Institute"/>
            <person name="Ke Y.-H."/>
            <person name="Bonito G."/>
            <person name="Liao H.-L."/>
            <person name="Looney B."/>
            <person name="Rojas-Flechas A."/>
            <person name="Nash J."/>
            <person name="Hameed K."/>
            <person name="Schadt C."/>
            <person name="Martin F."/>
            <person name="Crous P.W."/>
            <person name="Miettinen O."/>
            <person name="Magnuson J.K."/>
            <person name="Labbe J."/>
            <person name="Jacobson D."/>
            <person name="Doktycz M.J."/>
            <person name="Veneault-Fourrey C."/>
            <person name="Kuo A."/>
            <person name="Mondo S."/>
            <person name="Calhoun S."/>
            <person name="Riley R."/>
            <person name="Ohm R."/>
            <person name="LaButti K."/>
            <person name="Andreopoulos B."/>
            <person name="Pangilinan J."/>
            <person name="Nolan M."/>
            <person name="Tritt A."/>
            <person name="Clum A."/>
            <person name="Lipzen A."/>
            <person name="Daum C."/>
            <person name="Barry K."/>
            <person name="Grigoriev I.V."/>
            <person name="Vilgalys R."/>
        </authorList>
    </citation>
    <scope>NUCLEOTIDE SEQUENCE</scope>
    <source>
        <strain evidence="5">PMI_201</strain>
    </source>
</reference>
<name>A0AAD4KWV4_9EURO</name>
<evidence type="ECO:0000313" key="5">
    <source>
        <dbReference type="EMBL" id="KAH8701949.1"/>
    </source>
</evidence>
<dbReference type="SUPFAM" id="SSF51905">
    <property type="entry name" value="FAD/NAD(P)-binding domain"/>
    <property type="match status" value="1"/>
</dbReference>
<keyword evidence="4" id="KW-0503">Monooxygenase</keyword>
<evidence type="ECO:0000256" key="2">
    <source>
        <dbReference type="ARBA" id="ARBA00007992"/>
    </source>
</evidence>
<evidence type="ECO:0000313" key="6">
    <source>
        <dbReference type="Proteomes" id="UP001201262"/>
    </source>
</evidence>
<dbReference type="Proteomes" id="UP001201262">
    <property type="component" value="Unassembled WGS sequence"/>
</dbReference>
<dbReference type="AlphaFoldDB" id="A0AAD4KWV4"/>
<evidence type="ECO:0008006" key="7">
    <source>
        <dbReference type="Google" id="ProtNLM"/>
    </source>
</evidence>
<sequence>MWKSNGHNALLERHPETHVNVLIVGAGVGGLMTALECWRKGHNIVGILERNKGPDCDLIVVQPSAMSTMRHCPDMCRDLEEDRVDIPEYYWKHNGELIFGPAEAGFNYPELLADREGLPYLGAVQTRKKFYLILLRQVAKLGFEYVKRVERYFEDEATGLGGGMVVEDGSVRVAHIVVAADASKSRLELLIASQYTSAQSSGPGIHMEVYISPDFVALGATPRRGFLAAGSSEARESWDTNIDPRGSPQGTWTSIGGRVVQIGDAAHFNVPTSASCGTLALEDAITLASCLQLSYCNQKVASVNSQGLNSISKKKDAIKKDPKKVRLRFPKWFFRPDPEAYAYEKYG</sequence>
<keyword evidence="6" id="KW-1185">Reference proteome</keyword>
<dbReference type="PANTHER" id="PTHR13789">
    <property type="entry name" value="MONOOXYGENASE"/>
    <property type="match status" value="1"/>
</dbReference>
<evidence type="ECO:0000256" key="1">
    <source>
        <dbReference type="ARBA" id="ARBA00001974"/>
    </source>
</evidence>
<comment type="cofactor">
    <cofactor evidence="1">
        <name>FAD</name>
        <dbReference type="ChEBI" id="CHEBI:57692"/>
    </cofactor>
</comment>